<dbReference type="InterPro" id="IPR029063">
    <property type="entry name" value="SAM-dependent_MTases_sf"/>
</dbReference>
<evidence type="ECO:0000256" key="2">
    <source>
        <dbReference type="ARBA" id="ARBA00005269"/>
    </source>
</evidence>
<dbReference type="SUPFAM" id="SSF53335">
    <property type="entry name" value="S-adenosyl-L-methionine-dependent methyltransferases"/>
    <property type="match status" value="1"/>
</dbReference>
<dbReference type="InterPro" id="IPR002052">
    <property type="entry name" value="DNA_methylase_N6_adenine_CS"/>
</dbReference>
<protein>
    <recommendedName>
        <fullName evidence="4 8">Ribosomal RNA small subunit methyltransferase D</fullName>
        <ecNumber evidence="3 8">2.1.1.171</ecNumber>
    </recommendedName>
</protein>
<accession>A0ABZ3CU30</accession>
<keyword evidence="8" id="KW-0698">rRNA processing</keyword>
<evidence type="ECO:0000256" key="5">
    <source>
        <dbReference type="ARBA" id="ARBA00022603"/>
    </source>
</evidence>
<evidence type="ECO:0000256" key="1">
    <source>
        <dbReference type="ARBA" id="ARBA00002649"/>
    </source>
</evidence>
<proteinExistence type="inferred from homology"/>
<evidence type="ECO:0000313" key="10">
    <source>
        <dbReference type="EMBL" id="XAD54620.1"/>
    </source>
</evidence>
<dbReference type="PANTHER" id="PTHR43542">
    <property type="entry name" value="METHYLTRANSFERASE"/>
    <property type="match status" value="1"/>
</dbReference>
<dbReference type="EC" id="2.1.1.171" evidence="3 8"/>
<evidence type="ECO:0000256" key="9">
    <source>
        <dbReference type="SAM" id="MobiDB-lite"/>
    </source>
</evidence>
<dbReference type="GO" id="GO:0052913">
    <property type="term" value="F:16S rRNA (guanine(966)-N(2))-methyltransferase activity"/>
    <property type="evidence" value="ECO:0007669"/>
    <property type="project" value="UniProtKB-EC"/>
</dbReference>
<sequence>MNRRRPRRASDSARSRQTSQATSRGGRGQLRLIGGEFRRRKLPIPDSPGLRPTPDRVRETLFNWLAFDIAGRQVLDLYAGTGALGLEALSRGAARATFVESTVPVAKVLEANVATLGAAGDVVGIPVERFLATTPSRFDLVFLDPPFRQGLAAKACLDLELGGWLASDAVIYVETEHELVWSPPASWQLHREIVAGDSHGRLFRRQPDAG</sequence>
<dbReference type="Pfam" id="PF03602">
    <property type="entry name" value="Cons_hypoth95"/>
    <property type="match status" value="1"/>
</dbReference>
<evidence type="ECO:0000256" key="6">
    <source>
        <dbReference type="ARBA" id="ARBA00022679"/>
    </source>
</evidence>
<dbReference type="PIRSF" id="PIRSF004553">
    <property type="entry name" value="CHP00095"/>
    <property type="match status" value="1"/>
</dbReference>
<evidence type="ECO:0000256" key="3">
    <source>
        <dbReference type="ARBA" id="ARBA00012141"/>
    </source>
</evidence>
<keyword evidence="8" id="KW-0949">S-adenosyl-L-methionine</keyword>
<dbReference type="Proteomes" id="UP001453229">
    <property type="component" value="Chromosome"/>
</dbReference>
<dbReference type="PANTHER" id="PTHR43542:SF1">
    <property type="entry name" value="METHYLTRANSFERASE"/>
    <property type="match status" value="1"/>
</dbReference>
<dbReference type="CDD" id="cd02440">
    <property type="entry name" value="AdoMet_MTases"/>
    <property type="match status" value="1"/>
</dbReference>
<dbReference type="PROSITE" id="PS00092">
    <property type="entry name" value="N6_MTASE"/>
    <property type="match status" value="1"/>
</dbReference>
<reference evidence="10 11" key="1">
    <citation type="submission" date="2024-04" db="EMBL/GenBank/DDBJ databases">
        <title>Salinicola lusitanus LLJ914,a marine bacterium isolated from the Okinawa Trough.</title>
        <authorList>
            <person name="Li J."/>
        </authorList>
    </citation>
    <scope>NUCLEOTIDE SEQUENCE [LARGE SCALE GENOMIC DNA]</scope>
    <source>
        <strain evidence="10 11">LLJ914</strain>
    </source>
</reference>
<dbReference type="InterPro" id="IPR004398">
    <property type="entry name" value="RNA_MeTrfase_RsmD"/>
</dbReference>
<comment type="similarity">
    <text evidence="2 8">Belongs to the methyltransferase superfamily. RsmD family.</text>
</comment>
<gene>
    <name evidence="10" type="primary">rsmD</name>
    <name evidence="10" type="ORF">AAGT95_01235</name>
</gene>
<dbReference type="NCBIfam" id="TIGR00095">
    <property type="entry name" value="16S rRNA (guanine(966)-N(2))-methyltransferase RsmD"/>
    <property type="match status" value="1"/>
</dbReference>
<evidence type="ECO:0000313" key="11">
    <source>
        <dbReference type="Proteomes" id="UP001453229"/>
    </source>
</evidence>
<feature type="region of interest" description="Disordered" evidence="9">
    <location>
        <begin position="1"/>
        <end position="29"/>
    </location>
</feature>
<keyword evidence="11" id="KW-1185">Reference proteome</keyword>
<dbReference type="EMBL" id="CP151919">
    <property type="protein sequence ID" value="XAD54620.1"/>
    <property type="molecule type" value="Genomic_DNA"/>
</dbReference>
<organism evidence="10 11">
    <name type="scientific">Salinicola lusitanus</name>
    <dbReference type="NCBI Taxonomy" id="1949085"/>
    <lineage>
        <taxon>Bacteria</taxon>
        <taxon>Pseudomonadati</taxon>
        <taxon>Pseudomonadota</taxon>
        <taxon>Gammaproteobacteria</taxon>
        <taxon>Oceanospirillales</taxon>
        <taxon>Halomonadaceae</taxon>
        <taxon>Salinicola</taxon>
    </lineage>
</organism>
<keyword evidence="6 8" id="KW-0808">Transferase</keyword>
<comment type="function">
    <text evidence="1 8">Specifically methylates the guanine in position 966 of 16S rRNA in the assembled 30S particle.</text>
</comment>
<comment type="catalytic activity">
    <reaction evidence="7 8">
        <text>guanosine(966) in 16S rRNA + S-adenosyl-L-methionine = N(2)-methylguanosine(966) in 16S rRNA + S-adenosyl-L-homocysteine + H(+)</text>
        <dbReference type="Rhea" id="RHEA:23548"/>
        <dbReference type="Rhea" id="RHEA-COMP:10211"/>
        <dbReference type="Rhea" id="RHEA-COMP:10212"/>
        <dbReference type="ChEBI" id="CHEBI:15378"/>
        <dbReference type="ChEBI" id="CHEBI:57856"/>
        <dbReference type="ChEBI" id="CHEBI:59789"/>
        <dbReference type="ChEBI" id="CHEBI:74269"/>
        <dbReference type="ChEBI" id="CHEBI:74481"/>
        <dbReference type="EC" id="2.1.1.171"/>
    </reaction>
</comment>
<dbReference type="RefSeq" id="WP_342595259.1">
    <property type="nucleotide sequence ID" value="NZ_CP151919.1"/>
</dbReference>
<evidence type="ECO:0000256" key="8">
    <source>
        <dbReference type="PIRNR" id="PIRNR004553"/>
    </source>
</evidence>
<evidence type="ECO:0000256" key="7">
    <source>
        <dbReference type="ARBA" id="ARBA00048326"/>
    </source>
</evidence>
<keyword evidence="5 8" id="KW-0489">Methyltransferase</keyword>
<evidence type="ECO:0000256" key="4">
    <source>
        <dbReference type="ARBA" id="ARBA00013682"/>
    </source>
</evidence>
<dbReference type="Gene3D" id="3.40.50.150">
    <property type="entry name" value="Vaccinia Virus protein VP39"/>
    <property type="match status" value="1"/>
</dbReference>
<name>A0ABZ3CU30_9GAMM</name>